<proteinExistence type="predicted"/>
<dbReference type="CDD" id="cd04301">
    <property type="entry name" value="NAT_SF"/>
    <property type="match status" value="1"/>
</dbReference>
<evidence type="ECO:0000259" key="3">
    <source>
        <dbReference type="PROSITE" id="PS51186"/>
    </source>
</evidence>
<dbReference type="InterPro" id="IPR000182">
    <property type="entry name" value="GNAT_dom"/>
</dbReference>
<keyword evidence="2" id="KW-0012">Acyltransferase</keyword>
<dbReference type="EMBL" id="CP071502">
    <property type="protein sequence ID" value="QSX37414.1"/>
    <property type="molecule type" value="Genomic_DNA"/>
</dbReference>
<evidence type="ECO:0000313" key="5">
    <source>
        <dbReference type="Proteomes" id="UP000663207"/>
    </source>
</evidence>
<reference evidence="4 5" key="1">
    <citation type="submission" date="2021-03" db="EMBL/GenBank/DDBJ databases">
        <title>Novel species identification of genus Shewanella.</title>
        <authorList>
            <person name="Liu G."/>
            <person name="Zhang Q."/>
        </authorList>
    </citation>
    <scope>NUCLEOTIDE SEQUENCE [LARGE SCALE GENOMIC DNA]</scope>
    <source>
        <strain evidence="4 5">FJAT-52962</strain>
    </source>
</reference>
<dbReference type="Proteomes" id="UP000663207">
    <property type="component" value="Chromosome"/>
</dbReference>
<feature type="domain" description="N-acetyltransferase" evidence="3">
    <location>
        <begin position="10"/>
        <end position="162"/>
    </location>
</feature>
<keyword evidence="5" id="KW-1185">Reference proteome</keyword>
<protein>
    <submittedName>
        <fullName evidence="4">GNAT family N-acetyltransferase</fullName>
    </submittedName>
</protein>
<sequence length="170" mass="19352">MQKFIPPNGLHIRPSRPTDKVFLEKLHHASRQDLQLIDGERDFIESILAMQYRAQTQGYGDKYPNAMYFIIEKHWEPIGKATVDFGHNEVRLVDIAFMPQARGHGFGRAIIQSFQQAAAQSGVPMTLTVLQQNQAAMQLYAALGFTVECYQEPYYLMSWYPPVNKVASSS</sequence>
<dbReference type="Gene3D" id="3.40.630.30">
    <property type="match status" value="1"/>
</dbReference>
<keyword evidence="1" id="KW-0808">Transferase</keyword>
<dbReference type="RefSeq" id="WP_207380645.1">
    <property type="nucleotide sequence ID" value="NZ_CP071502.1"/>
</dbReference>
<dbReference type="PANTHER" id="PTHR43877">
    <property type="entry name" value="AMINOALKYLPHOSPHONATE N-ACETYLTRANSFERASE-RELATED-RELATED"/>
    <property type="match status" value="1"/>
</dbReference>
<organism evidence="4 5">
    <name type="scientific">Shewanella sedimentimangrovi</name>
    <dbReference type="NCBI Taxonomy" id="2814293"/>
    <lineage>
        <taxon>Bacteria</taxon>
        <taxon>Pseudomonadati</taxon>
        <taxon>Pseudomonadota</taxon>
        <taxon>Gammaproteobacteria</taxon>
        <taxon>Alteromonadales</taxon>
        <taxon>Shewanellaceae</taxon>
        <taxon>Shewanella</taxon>
    </lineage>
</organism>
<accession>A0ABX7R1R2</accession>
<dbReference type="InterPro" id="IPR050832">
    <property type="entry name" value="Bact_Acetyltransf"/>
</dbReference>
<dbReference type="InterPro" id="IPR016181">
    <property type="entry name" value="Acyl_CoA_acyltransferase"/>
</dbReference>
<evidence type="ECO:0000256" key="1">
    <source>
        <dbReference type="ARBA" id="ARBA00022679"/>
    </source>
</evidence>
<dbReference type="Pfam" id="PF00583">
    <property type="entry name" value="Acetyltransf_1"/>
    <property type="match status" value="1"/>
</dbReference>
<gene>
    <name evidence="4" type="ORF">JYB85_00710</name>
</gene>
<name>A0ABX7R1R2_9GAMM</name>
<dbReference type="PROSITE" id="PS51186">
    <property type="entry name" value="GNAT"/>
    <property type="match status" value="1"/>
</dbReference>
<evidence type="ECO:0000256" key="2">
    <source>
        <dbReference type="ARBA" id="ARBA00023315"/>
    </source>
</evidence>
<evidence type="ECO:0000313" key="4">
    <source>
        <dbReference type="EMBL" id="QSX37414.1"/>
    </source>
</evidence>
<dbReference type="SUPFAM" id="SSF55729">
    <property type="entry name" value="Acyl-CoA N-acyltransferases (Nat)"/>
    <property type="match status" value="1"/>
</dbReference>